<dbReference type="InterPro" id="IPR001128">
    <property type="entry name" value="Cyt_P450"/>
</dbReference>
<keyword evidence="2" id="KW-0408">Iron</keyword>
<comment type="caution">
    <text evidence="3">The sequence shown here is derived from an EMBL/GenBank/DDBJ whole genome shotgun (WGS) entry which is preliminary data.</text>
</comment>
<dbReference type="EMBL" id="BAAAID010000007">
    <property type="protein sequence ID" value="GAA0922021.1"/>
    <property type="molecule type" value="Genomic_DNA"/>
</dbReference>
<dbReference type="InterPro" id="IPR002397">
    <property type="entry name" value="Cyt_P450_B"/>
</dbReference>
<dbReference type="Pfam" id="PF00067">
    <property type="entry name" value="p450"/>
    <property type="match status" value="1"/>
</dbReference>
<keyword evidence="2" id="KW-0349">Heme</keyword>
<keyword evidence="4" id="KW-1185">Reference proteome</keyword>
<dbReference type="Gene3D" id="1.10.630.10">
    <property type="entry name" value="Cytochrome P450"/>
    <property type="match status" value="1"/>
</dbReference>
<dbReference type="SUPFAM" id="SSF48264">
    <property type="entry name" value="Cytochrome P450"/>
    <property type="match status" value="1"/>
</dbReference>
<protein>
    <submittedName>
        <fullName evidence="3">Cytochrome P450</fullName>
    </submittedName>
</protein>
<accession>A0ABN1P4E1</accession>
<dbReference type="PRINTS" id="PR00359">
    <property type="entry name" value="BP450"/>
</dbReference>
<keyword evidence="2" id="KW-0560">Oxidoreductase</keyword>
<reference evidence="4" key="1">
    <citation type="journal article" date="2019" name="Int. J. Syst. Evol. Microbiol.">
        <title>The Global Catalogue of Microorganisms (GCM) 10K type strain sequencing project: providing services to taxonomists for standard genome sequencing and annotation.</title>
        <authorList>
            <consortium name="The Broad Institute Genomics Platform"/>
            <consortium name="The Broad Institute Genome Sequencing Center for Infectious Disease"/>
            <person name="Wu L."/>
            <person name="Ma J."/>
        </authorList>
    </citation>
    <scope>NUCLEOTIDE SEQUENCE [LARGE SCALE GENOMIC DNA]</scope>
    <source>
        <strain evidence="4">JCM 11444</strain>
    </source>
</reference>
<keyword evidence="2" id="KW-0503">Monooxygenase</keyword>
<organism evidence="3 4">
    <name type="scientific">Streptomyces rhizosphaericus</name>
    <dbReference type="NCBI Taxonomy" id="114699"/>
    <lineage>
        <taxon>Bacteria</taxon>
        <taxon>Bacillati</taxon>
        <taxon>Actinomycetota</taxon>
        <taxon>Actinomycetes</taxon>
        <taxon>Kitasatosporales</taxon>
        <taxon>Streptomycetaceae</taxon>
        <taxon>Streptomyces</taxon>
        <taxon>Streptomyces violaceusniger group</taxon>
    </lineage>
</organism>
<dbReference type="InterPro" id="IPR036396">
    <property type="entry name" value="Cyt_P450_sf"/>
</dbReference>
<keyword evidence="2" id="KW-0479">Metal-binding</keyword>
<evidence type="ECO:0000256" key="1">
    <source>
        <dbReference type="ARBA" id="ARBA00010617"/>
    </source>
</evidence>
<dbReference type="PANTHER" id="PTHR46696:SF1">
    <property type="entry name" value="CYTOCHROME P450 YJIB-RELATED"/>
    <property type="match status" value="1"/>
</dbReference>
<comment type="similarity">
    <text evidence="1 2">Belongs to the cytochrome P450 family.</text>
</comment>
<dbReference type="InterPro" id="IPR017972">
    <property type="entry name" value="Cyt_P450_CS"/>
</dbReference>
<evidence type="ECO:0000256" key="2">
    <source>
        <dbReference type="RuleBase" id="RU000461"/>
    </source>
</evidence>
<dbReference type="PANTHER" id="PTHR46696">
    <property type="entry name" value="P450, PUTATIVE (EUROFUNG)-RELATED"/>
    <property type="match status" value="1"/>
</dbReference>
<evidence type="ECO:0000313" key="3">
    <source>
        <dbReference type="EMBL" id="GAA0922021.1"/>
    </source>
</evidence>
<dbReference type="Proteomes" id="UP001500418">
    <property type="component" value="Unassembled WGS sequence"/>
</dbReference>
<sequence>MTQSTVEVLEELGPEFYRDPYPFYARLRERGPVVRVGLGPTPVWLVVGYTAARAALSDPRLVKDQGRMLRAAAATAGVEHLPVPEEKTFGEQVLTSHLLTMDPPDHTRLRTLVGKAFTMRRIQALRPRIEQVIGELLDAVAGRTELDLLEALAYPLPVAVLGELLGVPAAAQPRFKELCNALNFVGPEEMRQVGEDLAELVLTWVELRRTEPADDLLTELVRAHDLEDRLTLAELASMVFQVMSAGFGPTSHLIGNGVSALVRHPEQLEMVRADRSLVPAAVDEVARYDTTVHIAMPSVAAEPFELGGAPIAENDFVVVSPGAANRDPAYRADPDVFDIRGNTAGHLGFGHGIHHCLGTSLGKIQAEAAFTALLDRYERIELAVPAEELQHKVFPARLLEALPLRVG</sequence>
<dbReference type="CDD" id="cd11029">
    <property type="entry name" value="CYP107-like"/>
    <property type="match status" value="1"/>
</dbReference>
<name>A0ABN1P4E1_9ACTN</name>
<evidence type="ECO:0000313" key="4">
    <source>
        <dbReference type="Proteomes" id="UP001500418"/>
    </source>
</evidence>
<proteinExistence type="inferred from homology"/>
<gene>
    <name evidence="3" type="ORF">GCM10009575_016600</name>
</gene>
<dbReference type="PROSITE" id="PS00086">
    <property type="entry name" value="CYTOCHROME_P450"/>
    <property type="match status" value="1"/>
</dbReference>